<dbReference type="STRING" id="96561.Dole_2994"/>
<dbReference type="HOGENOM" id="CLU_157822_0_0_7"/>
<protein>
    <submittedName>
        <fullName evidence="2">Uncharacterized protein</fullName>
    </submittedName>
</protein>
<organism evidence="2 3">
    <name type="scientific">Desulfosudis oleivorans (strain DSM 6200 / JCM 39069 / Hxd3)</name>
    <name type="common">Desulfococcus oleovorans</name>
    <dbReference type="NCBI Taxonomy" id="96561"/>
    <lineage>
        <taxon>Bacteria</taxon>
        <taxon>Pseudomonadati</taxon>
        <taxon>Thermodesulfobacteriota</taxon>
        <taxon>Desulfobacteria</taxon>
        <taxon>Desulfobacterales</taxon>
        <taxon>Desulfosudaceae</taxon>
        <taxon>Desulfosudis</taxon>
    </lineage>
</organism>
<dbReference type="KEGG" id="dol:Dole_2994"/>
<name>A8ZZ24_DESOH</name>
<evidence type="ECO:0000313" key="2">
    <source>
        <dbReference type="EMBL" id="ABW68797.1"/>
    </source>
</evidence>
<dbReference type="OrthoDB" id="5398417at2"/>
<keyword evidence="3" id="KW-1185">Reference proteome</keyword>
<proteinExistence type="predicted"/>
<evidence type="ECO:0000313" key="3">
    <source>
        <dbReference type="Proteomes" id="UP000008561"/>
    </source>
</evidence>
<evidence type="ECO:0000256" key="1">
    <source>
        <dbReference type="SAM" id="MobiDB-lite"/>
    </source>
</evidence>
<gene>
    <name evidence="2" type="ordered locus">Dole_2994</name>
</gene>
<dbReference type="EMBL" id="CP000859">
    <property type="protein sequence ID" value="ABW68797.1"/>
    <property type="molecule type" value="Genomic_DNA"/>
</dbReference>
<reference evidence="2 3" key="1">
    <citation type="submission" date="2007-10" db="EMBL/GenBank/DDBJ databases">
        <title>Complete sequence of Desulfococcus oleovorans Hxd3.</title>
        <authorList>
            <consortium name="US DOE Joint Genome Institute"/>
            <person name="Copeland A."/>
            <person name="Lucas S."/>
            <person name="Lapidus A."/>
            <person name="Barry K."/>
            <person name="Glavina del Rio T."/>
            <person name="Dalin E."/>
            <person name="Tice H."/>
            <person name="Pitluck S."/>
            <person name="Kiss H."/>
            <person name="Brettin T."/>
            <person name="Bruce D."/>
            <person name="Detter J.C."/>
            <person name="Han C."/>
            <person name="Schmutz J."/>
            <person name="Larimer F."/>
            <person name="Land M."/>
            <person name="Hauser L."/>
            <person name="Kyrpides N."/>
            <person name="Kim E."/>
            <person name="Wawrik B."/>
            <person name="Richardson P."/>
        </authorList>
    </citation>
    <scope>NUCLEOTIDE SEQUENCE [LARGE SCALE GENOMIC DNA]</scope>
    <source>
        <strain evidence="3">DSM 6200 / JCM 39069 / Hxd3</strain>
    </source>
</reference>
<dbReference type="AlphaFoldDB" id="A8ZZ24"/>
<sequence>MTNKQQSTLENDLVLIHFEDVPMVFARVETIVADHKKEWYQVKLLVLAVPLQVVTWILKEEYINGGEFTMEGKRVRMERVVCPEDPLPATAAPTIPSGKSPSKRKSTGSGQVISFPKKAPK</sequence>
<feature type="region of interest" description="Disordered" evidence="1">
    <location>
        <begin position="86"/>
        <end position="121"/>
    </location>
</feature>
<dbReference type="eggNOG" id="ENOG5032Z37">
    <property type="taxonomic scope" value="Bacteria"/>
</dbReference>
<dbReference type="RefSeq" id="WP_012176408.1">
    <property type="nucleotide sequence ID" value="NC_009943.1"/>
</dbReference>
<accession>A8ZZ24</accession>
<dbReference type="Proteomes" id="UP000008561">
    <property type="component" value="Chromosome"/>
</dbReference>